<accession>A0A418Q6K8</accession>
<dbReference type="GO" id="GO:0001508">
    <property type="term" value="P:action potential"/>
    <property type="evidence" value="ECO:0007669"/>
    <property type="project" value="TreeGrafter"/>
</dbReference>
<dbReference type="RefSeq" id="WP_119664857.1">
    <property type="nucleotide sequence ID" value="NZ_QXJK01000006.1"/>
</dbReference>
<feature type="transmembrane region" description="Helical" evidence="9">
    <location>
        <begin position="194"/>
        <end position="219"/>
    </location>
</feature>
<evidence type="ECO:0000256" key="8">
    <source>
        <dbReference type="SAM" id="MobiDB-lite"/>
    </source>
</evidence>
<gene>
    <name evidence="11" type="ORF">D3M95_06985</name>
</gene>
<name>A0A418Q6K8_9CORY</name>
<evidence type="ECO:0000256" key="6">
    <source>
        <dbReference type="ARBA" id="ARBA00023136"/>
    </source>
</evidence>
<dbReference type="InterPro" id="IPR013099">
    <property type="entry name" value="K_chnl_dom"/>
</dbReference>
<comment type="caution">
    <text evidence="11">The sequence shown here is derived from an EMBL/GenBank/DDBJ whole genome shotgun (WGS) entry which is preliminary data.</text>
</comment>
<feature type="transmembrane region" description="Helical" evidence="9">
    <location>
        <begin position="132"/>
        <end position="157"/>
    </location>
</feature>
<keyword evidence="2" id="KW-0813">Transport</keyword>
<dbReference type="AlphaFoldDB" id="A0A418Q6K8"/>
<feature type="region of interest" description="Disordered" evidence="8">
    <location>
        <begin position="259"/>
        <end position="285"/>
    </location>
</feature>
<protein>
    <submittedName>
        <fullName evidence="11">Two pore domain potassium channel family protein</fullName>
    </submittedName>
</protein>
<comment type="subcellular location">
    <subcellularLocation>
        <location evidence="1">Membrane</location>
        <topology evidence="1">Multi-pass membrane protein</topology>
    </subcellularLocation>
</comment>
<keyword evidence="7 11" id="KW-0407">Ion channel</keyword>
<evidence type="ECO:0000256" key="2">
    <source>
        <dbReference type="ARBA" id="ARBA00022448"/>
    </source>
</evidence>
<dbReference type="PANTHER" id="PTHR11537:SF254">
    <property type="entry name" value="POTASSIUM VOLTAGE-GATED CHANNEL PROTEIN SHAB"/>
    <property type="match status" value="1"/>
</dbReference>
<evidence type="ECO:0000256" key="7">
    <source>
        <dbReference type="ARBA" id="ARBA00023303"/>
    </source>
</evidence>
<keyword evidence="4 9" id="KW-1133">Transmembrane helix</keyword>
<organism evidence="11 12">
    <name type="scientific">Corynebacterium falsenii</name>
    <dbReference type="NCBI Taxonomy" id="108486"/>
    <lineage>
        <taxon>Bacteria</taxon>
        <taxon>Bacillati</taxon>
        <taxon>Actinomycetota</taxon>
        <taxon>Actinomycetes</taxon>
        <taxon>Mycobacteriales</taxon>
        <taxon>Corynebacteriaceae</taxon>
        <taxon>Corynebacterium</taxon>
    </lineage>
</organism>
<reference evidence="11 12" key="1">
    <citation type="submission" date="2018-09" db="EMBL/GenBank/DDBJ databases">
        <title>Optimization and identification of Corynebacterium falsenii FN1-14 from fish paste.</title>
        <authorList>
            <person name="Daroonpunt R."/>
            <person name="Tanasupawat S."/>
        </authorList>
    </citation>
    <scope>NUCLEOTIDE SEQUENCE [LARGE SCALE GENOMIC DNA]</scope>
    <source>
        <strain evidence="11 12">FN1-14</strain>
    </source>
</reference>
<evidence type="ECO:0000313" key="11">
    <source>
        <dbReference type="EMBL" id="RIX34617.1"/>
    </source>
</evidence>
<keyword evidence="6 9" id="KW-0472">Membrane</keyword>
<evidence type="ECO:0000256" key="5">
    <source>
        <dbReference type="ARBA" id="ARBA00023065"/>
    </source>
</evidence>
<evidence type="ECO:0000256" key="9">
    <source>
        <dbReference type="SAM" id="Phobius"/>
    </source>
</evidence>
<dbReference type="InterPro" id="IPR028325">
    <property type="entry name" value="VG_K_chnl"/>
</dbReference>
<dbReference type="GO" id="GO:0008076">
    <property type="term" value="C:voltage-gated potassium channel complex"/>
    <property type="evidence" value="ECO:0007669"/>
    <property type="project" value="InterPro"/>
</dbReference>
<evidence type="ECO:0000259" key="10">
    <source>
        <dbReference type="Pfam" id="PF07885"/>
    </source>
</evidence>
<dbReference type="Pfam" id="PF07885">
    <property type="entry name" value="Ion_trans_2"/>
    <property type="match status" value="1"/>
</dbReference>
<evidence type="ECO:0000256" key="4">
    <source>
        <dbReference type="ARBA" id="ARBA00022989"/>
    </source>
</evidence>
<evidence type="ECO:0000256" key="1">
    <source>
        <dbReference type="ARBA" id="ARBA00004141"/>
    </source>
</evidence>
<dbReference type="OrthoDB" id="9799090at2"/>
<dbReference type="PANTHER" id="PTHR11537">
    <property type="entry name" value="VOLTAGE-GATED POTASSIUM CHANNEL"/>
    <property type="match status" value="1"/>
</dbReference>
<proteinExistence type="predicted"/>
<sequence>MKRLKRALREIFQPDIPPDASLQRKWEMRVEGPMLIISIAFIVLYAWSALGKAHPVWSTVAQVGMWLTWVAFVVDYVVRLILAENRSRWFIRHIWELAIVVLPMFRALRVLRVVPILVLMQRYSASSQRVSVALYTAVSTVLLILVAAISIFDLEAADPGSKITNFGDALWWSIVTVTTVGYGEIVPVSAGGRIVGVVLMSGGIALAGVVTATVASWLVEQVDTTVKKDVQAEPEPSPPLVELNQQLAEMRAEIAALRREVARGDGTTGSQDSTPNVGPDSSHSH</sequence>
<dbReference type="Gene3D" id="1.10.287.70">
    <property type="match status" value="1"/>
</dbReference>
<keyword evidence="5" id="KW-0406">Ion transport</keyword>
<feature type="compositionally biased region" description="Polar residues" evidence="8">
    <location>
        <begin position="268"/>
        <end position="285"/>
    </location>
</feature>
<feature type="transmembrane region" description="Helical" evidence="9">
    <location>
        <begin position="63"/>
        <end position="82"/>
    </location>
</feature>
<dbReference type="GO" id="GO:0005249">
    <property type="term" value="F:voltage-gated potassium channel activity"/>
    <property type="evidence" value="ECO:0007669"/>
    <property type="project" value="InterPro"/>
</dbReference>
<dbReference type="Proteomes" id="UP000285278">
    <property type="component" value="Unassembled WGS sequence"/>
</dbReference>
<keyword evidence="12" id="KW-1185">Reference proteome</keyword>
<keyword evidence="3 9" id="KW-0812">Transmembrane</keyword>
<feature type="transmembrane region" description="Helical" evidence="9">
    <location>
        <begin position="32"/>
        <end position="51"/>
    </location>
</feature>
<dbReference type="PRINTS" id="PR00169">
    <property type="entry name" value="KCHANNEL"/>
</dbReference>
<dbReference type="SUPFAM" id="SSF81324">
    <property type="entry name" value="Voltage-gated potassium channels"/>
    <property type="match status" value="1"/>
</dbReference>
<dbReference type="EMBL" id="QXJK01000006">
    <property type="protein sequence ID" value="RIX34617.1"/>
    <property type="molecule type" value="Genomic_DNA"/>
</dbReference>
<feature type="domain" description="Potassium channel" evidence="10">
    <location>
        <begin position="141"/>
        <end position="219"/>
    </location>
</feature>
<dbReference type="STRING" id="1451189.CFAL_03210"/>
<evidence type="ECO:0000256" key="3">
    <source>
        <dbReference type="ARBA" id="ARBA00022692"/>
    </source>
</evidence>
<evidence type="ECO:0000313" key="12">
    <source>
        <dbReference type="Proteomes" id="UP000285278"/>
    </source>
</evidence>
<dbReference type="Gene3D" id="1.20.5.110">
    <property type="match status" value="1"/>
</dbReference>